<evidence type="ECO:0000313" key="3">
    <source>
        <dbReference type="Proteomes" id="UP001300496"/>
    </source>
</evidence>
<organism evidence="2 3">
    <name type="scientific">Microbacterium memoriense</name>
    <dbReference type="NCBI Taxonomy" id="2978350"/>
    <lineage>
        <taxon>Bacteria</taxon>
        <taxon>Bacillati</taxon>
        <taxon>Actinomycetota</taxon>
        <taxon>Actinomycetes</taxon>
        <taxon>Micrococcales</taxon>
        <taxon>Microbacteriaceae</taxon>
        <taxon>Microbacterium</taxon>
    </lineage>
</organism>
<proteinExistence type="predicted"/>
<accession>A0ABT2PBE3</accession>
<gene>
    <name evidence="2" type="ORF">N4R40_06030</name>
</gene>
<dbReference type="GO" id="GO:0016740">
    <property type="term" value="F:transferase activity"/>
    <property type="evidence" value="ECO:0007669"/>
    <property type="project" value="UniProtKB-KW"/>
</dbReference>
<comment type="caution">
    <text evidence="2">The sequence shown here is derived from an EMBL/GenBank/DDBJ whole genome shotgun (WGS) entry which is preliminary data.</text>
</comment>
<protein>
    <submittedName>
        <fullName evidence="2">CoA transferase</fullName>
    </submittedName>
</protein>
<dbReference type="Proteomes" id="UP001300496">
    <property type="component" value="Unassembled WGS sequence"/>
</dbReference>
<dbReference type="EMBL" id="JAODOR010000006">
    <property type="protein sequence ID" value="MCT9001921.1"/>
    <property type="molecule type" value="Genomic_DNA"/>
</dbReference>
<dbReference type="InterPro" id="IPR050509">
    <property type="entry name" value="CoA-transferase_III"/>
</dbReference>
<dbReference type="InterPro" id="IPR023606">
    <property type="entry name" value="CoA-Trfase_III_dom_1_sf"/>
</dbReference>
<reference evidence="2 3" key="1">
    <citation type="journal article" date="2024" name="Int. J. Syst. Evol. Microbiol.">
        <title>Microbacterium memoriense sp. nov., a member of the Actinomycetota from marine beach sediment of the north coast of Portugal.</title>
        <authorList>
            <person name="Santos J.D.N.D."/>
            <person name="Klimek D."/>
            <person name="Calusinska M."/>
            <person name="Lobo-da-Cunha A."/>
            <person name="Catita J."/>
            <person name="Goncalves H."/>
            <person name="Gonzalez I."/>
            <person name="Lage O.M."/>
        </authorList>
    </citation>
    <scope>NUCLEOTIDE SEQUENCE [LARGE SCALE GENOMIC DNA]</scope>
    <source>
        <strain evidence="2 3">PMIC_1C1B</strain>
    </source>
</reference>
<dbReference type="RefSeq" id="WP_261606470.1">
    <property type="nucleotide sequence ID" value="NZ_JAODOR010000006.1"/>
</dbReference>
<dbReference type="PANTHER" id="PTHR48228:SF4">
    <property type="entry name" value="BLR3030 PROTEIN"/>
    <property type="match status" value="1"/>
</dbReference>
<evidence type="ECO:0000256" key="1">
    <source>
        <dbReference type="SAM" id="MobiDB-lite"/>
    </source>
</evidence>
<feature type="region of interest" description="Disordered" evidence="1">
    <location>
        <begin position="400"/>
        <end position="419"/>
    </location>
</feature>
<keyword evidence="3" id="KW-1185">Reference proteome</keyword>
<keyword evidence="2" id="KW-0808">Transferase</keyword>
<dbReference type="InterPro" id="IPR003673">
    <property type="entry name" value="CoA-Trfase_fam_III"/>
</dbReference>
<sequence>MNGPVPLPSRTNAAALAERAVSAVTRAAMRAADVTGPVQLDADRVATAYTSERWLRVGGRPPVAFAPLSAFFRVADGWVRTHANYPHHRAALVSALRLSEDADVDAVANELARWTSASAARAISVAGGLCVAVRVPDPTVDDALRRHPLVAVTQLGAARPRPLPDAAPDAPLRGIRVLDLTRVIAGPIATRTLALLGADVLRIDPPFLPELSAQHLDTGHGKRSALLDVGSDAGAAQLTRLLAHADVVALGYRPAALARLGLSPAAVALAHPGVIILQLSAWGDPQRRGFDSLVQAESGIAMLESATTAPGALPAQALDHSAGYLLAAAAVDLLVRRATEGGSWLAETSLRRVAAELIGLPRRTAPTADIRDSDPQAHLQEFLVQRQLVRTAAPAVQYPGGPAAFRSPRPWGGDEPVWR</sequence>
<dbReference type="Gene3D" id="3.40.50.10540">
    <property type="entry name" value="Crotonobetainyl-coa:carnitine coa-transferase, domain 1"/>
    <property type="match status" value="1"/>
</dbReference>
<dbReference type="PANTHER" id="PTHR48228">
    <property type="entry name" value="SUCCINYL-COA--D-CITRAMALATE COA-TRANSFERASE"/>
    <property type="match status" value="1"/>
</dbReference>
<name>A0ABT2PBE3_9MICO</name>
<evidence type="ECO:0000313" key="2">
    <source>
        <dbReference type="EMBL" id="MCT9001921.1"/>
    </source>
</evidence>
<dbReference type="Pfam" id="PF02515">
    <property type="entry name" value="CoA_transf_3"/>
    <property type="match status" value="1"/>
</dbReference>
<dbReference type="SUPFAM" id="SSF89796">
    <property type="entry name" value="CoA-transferase family III (CaiB/BaiF)"/>
    <property type="match status" value="2"/>
</dbReference>